<dbReference type="PROSITE" id="PS51208">
    <property type="entry name" value="AUTOTRANSPORTER"/>
    <property type="match status" value="1"/>
</dbReference>
<gene>
    <name evidence="3" type="ORF">ERS008530_01463</name>
</gene>
<dbReference type="OrthoDB" id="6638655at2"/>
<reference evidence="3 4" key="1">
    <citation type="submission" date="2015-03" db="EMBL/GenBank/DDBJ databases">
        <authorList>
            <person name="Murphy D."/>
        </authorList>
    </citation>
    <scope>NUCLEOTIDE SEQUENCE [LARGE SCALE GENOMIC DNA]</scope>
    <source>
        <strain evidence="3 4">BR165/97</strain>
    </source>
</reference>
<feature type="domain" description="Autotransporter" evidence="2">
    <location>
        <begin position="539"/>
        <end position="809"/>
    </location>
</feature>
<dbReference type="EMBL" id="CPZJ01000005">
    <property type="protein sequence ID" value="CNF54330.1"/>
    <property type="molecule type" value="Genomic_DNA"/>
</dbReference>
<evidence type="ECO:0000256" key="1">
    <source>
        <dbReference type="SAM" id="SignalP"/>
    </source>
</evidence>
<dbReference type="Proteomes" id="UP000038750">
    <property type="component" value="Unassembled WGS sequence"/>
</dbReference>
<dbReference type="InterPro" id="IPR036709">
    <property type="entry name" value="Autotransporte_beta_dom_sf"/>
</dbReference>
<dbReference type="InterPro" id="IPR005546">
    <property type="entry name" value="Autotransporte_beta"/>
</dbReference>
<dbReference type="InterPro" id="IPR006315">
    <property type="entry name" value="OM_autotransptr_brl_dom"/>
</dbReference>
<keyword evidence="1" id="KW-0732">Signal</keyword>
<dbReference type="NCBIfam" id="TIGR01414">
    <property type="entry name" value="autotrans_barl"/>
    <property type="match status" value="1"/>
</dbReference>
<evidence type="ECO:0000313" key="4">
    <source>
        <dbReference type="Proteomes" id="UP000038750"/>
    </source>
</evidence>
<dbReference type="Gene3D" id="2.40.128.130">
    <property type="entry name" value="Autotransporter beta-domain"/>
    <property type="match status" value="1"/>
</dbReference>
<dbReference type="AlphaFoldDB" id="A0A0T9M2N3"/>
<name>A0A0T9M2N3_YERIN</name>
<sequence length="809" mass="83702">MKPITIQKFNLITRCLMATLMTGAASSAYAIECNDPARTSADSACTVTTASSTDIIGILSEGSESTDASGYIVTVDTPASATLQSIIGGSADAVASTSNVSNTNAVISRADANAASNNNTVIVNKGLFNGDIYGGYTSADGNSDAMVSAMAISRIAESDTYANASSNMNTIIINNGVFKGDIYGGYSVTNGNAFANAYGTGSIARSLADARATSDTNSITINGGSFSGPVHGGYAYANVFAFAYGTNTVDKTQANASASSSGNTIVINDGSFIGSIYAGYAEAITMIDNATQGESSSIRVKSNANTLTLNGGVFSGLIYGGYASSFGGAPTSENATAINNTITLSGSPVFNANSSEIWGGYADIFDGISSSYGDAFTGNTFNFAANPISLNKMGNFAFYNFYLNNNIKNNDVLIALTNAANIDNAAIAVTGISKDSGLVKGDAITLISNVTGGEPTLNNTQKVTIGTAKLADVRVYRENDAVKASLDSVTQLSRENGPTTGFDANPQTKTYLEGRLPGMFLINQGSDLLAGLDTAQLYRDDNGVALFGLTSGSKSRYNTGSHIDMDSFALTTGITKSLGKLTIGGLFEAGWGSYNAYNDFSGLTSMNSNGNVDYKGAGIIADYAFTDAIYLNSSLRAGRVSSDFSSADFGVNGGVTSHYDSASSYVSGHLKTGYRYAITPAVKLDTHASILSTRVGSDSVTNFQGENLQFSALNSQRVNTGVTVTYHATPKLDVISGVAYEYEFDGKAKGTIDGDNIDSAGIKGSTGIGEVGIRITPTKEKNLSMDMKLSGYSGKREGVAGGLSVKYAF</sequence>
<accession>A0A0T9M2N3</accession>
<dbReference type="GO" id="GO:0019867">
    <property type="term" value="C:outer membrane"/>
    <property type="evidence" value="ECO:0007669"/>
    <property type="project" value="InterPro"/>
</dbReference>
<dbReference type="Pfam" id="PF03797">
    <property type="entry name" value="Autotransporter"/>
    <property type="match status" value="1"/>
</dbReference>
<feature type="chain" id="PRO_5006693012" evidence="1">
    <location>
        <begin position="31"/>
        <end position="809"/>
    </location>
</feature>
<feature type="signal peptide" evidence="1">
    <location>
        <begin position="1"/>
        <end position="30"/>
    </location>
</feature>
<evidence type="ECO:0000259" key="2">
    <source>
        <dbReference type="PROSITE" id="PS51208"/>
    </source>
</evidence>
<proteinExistence type="predicted"/>
<organism evidence="3 4">
    <name type="scientific">Yersinia intermedia</name>
    <dbReference type="NCBI Taxonomy" id="631"/>
    <lineage>
        <taxon>Bacteria</taxon>
        <taxon>Pseudomonadati</taxon>
        <taxon>Pseudomonadota</taxon>
        <taxon>Gammaproteobacteria</taxon>
        <taxon>Enterobacterales</taxon>
        <taxon>Yersiniaceae</taxon>
        <taxon>Yersinia</taxon>
    </lineage>
</organism>
<protein>
    <submittedName>
        <fullName evidence="3">Outer membrane autotransporter barrel domain</fullName>
    </submittedName>
</protein>
<dbReference type="RefSeq" id="WP_050073274.1">
    <property type="nucleotide sequence ID" value="NZ_CPZJ01000005.1"/>
</dbReference>
<dbReference type="SUPFAM" id="SSF103515">
    <property type="entry name" value="Autotransporter"/>
    <property type="match status" value="1"/>
</dbReference>
<evidence type="ECO:0000313" key="3">
    <source>
        <dbReference type="EMBL" id="CNF54330.1"/>
    </source>
</evidence>
<dbReference type="STRING" id="631.CH53_3902"/>